<dbReference type="Pfam" id="PF04453">
    <property type="entry name" value="LptD"/>
    <property type="match status" value="1"/>
</dbReference>
<evidence type="ECO:0000313" key="4">
    <source>
        <dbReference type="Proteomes" id="UP001596353"/>
    </source>
</evidence>
<gene>
    <name evidence="3" type="ORF">ACFQFQ_11580</name>
</gene>
<feature type="domain" description="LptD C-terminal" evidence="2">
    <location>
        <begin position="274"/>
        <end position="414"/>
    </location>
</feature>
<proteinExistence type="predicted"/>
<dbReference type="Proteomes" id="UP001596353">
    <property type="component" value="Unassembled WGS sequence"/>
</dbReference>
<organism evidence="3 4">
    <name type="scientific">Sulfitobacter porphyrae</name>
    <dbReference type="NCBI Taxonomy" id="1246864"/>
    <lineage>
        <taxon>Bacteria</taxon>
        <taxon>Pseudomonadati</taxon>
        <taxon>Pseudomonadota</taxon>
        <taxon>Alphaproteobacteria</taxon>
        <taxon>Rhodobacterales</taxon>
        <taxon>Roseobacteraceae</taxon>
        <taxon>Sulfitobacter</taxon>
    </lineage>
</organism>
<keyword evidence="1" id="KW-0732">Signal</keyword>
<evidence type="ECO:0000256" key="1">
    <source>
        <dbReference type="SAM" id="SignalP"/>
    </source>
</evidence>
<dbReference type="InterPro" id="IPR007543">
    <property type="entry name" value="LptD_C"/>
</dbReference>
<reference evidence="4" key="1">
    <citation type="journal article" date="2019" name="Int. J. Syst. Evol. Microbiol.">
        <title>The Global Catalogue of Microorganisms (GCM) 10K type strain sequencing project: providing services to taxonomists for standard genome sequencing and annotation.</title>
        <authorList>
            <consortium name="The Broad Institute Genomics Platform"/>
            <consortium name="The Broad Institute Genome Sequencing Center for Infectious Disease"/>
            <person name="Wu L."/>
            <person name="Ma J."/>
        </authorList>
    </citation>
    <scope>NUCLEOTIDE SEQUENCE [LARGE SCALE GENOMIC DNA]</scope>
    <source>
        <strain evidence="4">CCUG 66188</strain>
    </source>
</reference>
<evidence type="ECO:0000259" key="2">
    <source>
        <dbReference type="Pfam" id="PF04453"/>
    </source>
</evidence>
<protein>
    <submittedName>
        <fullName evidence="3">LPS-assembly protein LptD</fullName>
    </submittedName>
</protein>
<dbReference type="InterPro" id="IPR050218">
    <property type="entry name" value="LptD"/>
</dbReference>
<dbReference type="EMBL" id="JBHSWG010000001">
    <property type="protein sequence ID" value="MFC6759987.1"/>
    <property type="molecule type" value="Genomic_DNA"/>
</dbReference>
<dbReference type="PANTHER" id="PTHR30189">
    <property type="entry name" value="LPS-ASSEMBLY PROTEIN"/>
    <property type="match status" value="1"/>
</dbReference>
<feature type="signal peptide" evidence="1">
    <location>
        <begin position="1"/>
        <end position="23"/>
    </location>
</feature>
<feature type="chain" id="PRO_5046753771" evidence="1">
    <location>
        <begin position="24"/>
        <end position="452"/>
    </location>
</feature>
<name>A0ABW2B486_9RHOB</name>
<dbReference type="PANTHER" id="PTHR30189:SF1">
    <property type="entry name" value="LPS-ASSEMBLY PROTEIN LPTD"/>
    <property type="match status" value="1"/>
</dbReference>
<evidence type="ECO:0000313" key="3">
    <source>
        <dbReference type="EMBL" id="MFC6759987.1"/>
    </source>
</evidence>
<comment type="caution">
    <text evidence="3">The sequence shown here is derived from an EMBL/GenBank/DDBJ whole genome shotgun (WGS) entry which is preliminary data.</text>
</comment>
<keyword evidence="4" id="KW-1185">Reference proteome</keyword>
<accession>A0ABW2B486</accession>
<sequence length="452" mass="50978">MDKRVCRWLLILALTVMPLTAGAQQGTPPAAVLVADQVFLTRDRTLVAQGNVEAFQGETRLRARTISYNQTTGALTIEGPIVISEGENTLILADAAELDPDLQNGLLRGARLILNQQLQLAANQINRVDGRYSQLYKTAVTSCKVCEDGRAPLWQIRAKRVIHDKLEQQLYFDEASFHIRNVPIFYLPRLRLPDPTLARATGFLQPSIRTTSQLGTGFKLPYFIKLGEHRDLTLSPYLSSATRTLEFRYRQAFRSGRIQFDGAYTRDDQRPGETRGYLFGVGRFDLARDYVLEFGIETTSDPAYLKDYGYSAKDRLSSQITVSRARRDAYVRASIYNFESLRDTEVNDELPTIVLDGDYERRLFPSGIGGELRMRIQAHSHRRTSDADIIGRDVARLHGEVKWLRRMTFGNGLVADGQIGASFNAFDIVQDSSFAQNHSDIVPRRPLPCAIR</sequence>